<feature type="transmembrane region" description="Helical" evidence="3">
    <location>
        <begin position="213"/>
        <end position="231"/>
    </location>
</feature>
<dbReference type="AlphaFoldDB" id="A0A423WIL7"/>
<evidence type="ECO:0000256" key="2">
    <source>
        <dbReference type="SAM" id="MobiDB-lite"/>
    </source>
</evidence>
<evidence type="ECO:0000313" key="5">
    <source>
        <dbReference type="Proteomes" id="UP000284375"/>
    </source>
</evidence>
<reference evidence="4 5" key="1">
    <citation type="submission" date="2015-09" db="EMBL/GenBank/DDBJ databases">
        <title>Host preference determinants of Valsa canker pathogens revealed by comparative genomics.</title>
        <authorList>
            <person name="Yin Z."/>
            <person name="Huang L."/>
        </authorList>
    </citation>
    <scope>NUCLEOTIDE SEQUENCE [LARGE SCALE GENOMIC DNA]</scope>
    <source>
        <strain evidence="4 5">YSFL</strain>
    </source>
</reference>
<evidence type="ECO:0000313" key="4">
    <source>
        <dbReference type="EMBL" id="ROW03230.1"/>
    </source>
</evidence>
<evidence type="ECO:0000256" key="1">
    <source>
        <dbReference type="SAM" id="Coils"/>
    </source>
</evidence>
<gene>
    <name evidence="4" type="ORF">VSDG_01580</name>
</gene>
<keyword evidence="3" id="KW-0812">Transmembrane</keyword>
<keyword evidence="1" id="KW-0175">Coiled coil</keyword>
<sequence length="233" mass="25949">MSRHEHHAGSTPLAPDATPSQRQTVVPPGQDDTGLGRSRHETGDAPSPPSLDSLDISELLRYISTSIISSEIESRAVGSQTGLADLETSDLLSLWENEIAMRHGAALVLSMVLEDNTDRRRHELDILNIALERTRDLHKHVQEMGRLEAELRKLEVKLKEMELEGLRLEALREANVSDRSELVDLMNKVRSDPAPDKPWYVHAKELLVADIPLFLELVAVAVLATLLSIMFGY</sequence>
<proteinExistence type="predicted"/>
<dbReference type="EMBL" id="LJZO01000003">
    <property type="protein sequence ID" value="ROW03230.1"/>
    <property type="molecule type" value="Genomic_DNA"/>
</dbReference>
<accession>A0A423WIL7</accession>
<protein>
    <submittedName>
        <fullName evidence="4">Uncharacterized protein</fullName>
    </submittedName>
</protein>
<keyword evidence="3" id="KW-0472">Membrane</keyword>
<dbReference type="Proteomes" id="UP000284375">
    <property type="component" value="Unassembled WGS sequence"/>
</dbReference>
<name>A0A423WIL7_CYTCH</name>
<keyword evidence="3" id="KW-1133">Transmembrane helix</keyword>
<organism evidence="4 5">
    <name type="scientific">Cytospora chrysosperma</name>
    <name type="common">Cytospora canker fungus</name>
    <name type="synonym">Sphaeria chrysosperma</name>
    <dbReference type="NCBI Taxonomy" id="252740"/>
    <lineage>
        <taxon>Eukaryota</taxon>
        <taxon>Fungi</taxon>
        <taxon>Dikarya</taxon>
        <taxon>Ascomycota</taxon>
        <taxon>Pezizomycotina</taxon>
        <taxon>Sordariomycetes</taxon>
        <taxon>Sordariomycetidae</taxon>
        <taxon>Diaporthales</taxon>
        <taxon>Cytosporaceae</taxon>
        <taxon>Cytospora</taxon>
    </lineage>
</organism>
<feature type="region of interest" description="Disordered" evidence="2">
    <location>
        <begin position="1"/>
        <end position="52"/>
    </location>
</feature>
<comment type="caution">
    <text evidence="4">The sequence shown here is derived from an EMBL/GenBank/DDBJ whole genome shotgun (WGS) entry which is preliminary data.</text>
</comment>
<dbReference type="OrthoDB" id="10660495at2759"/>
<feature type="coiled-coil region" evidence="1">
    <location>
        <begin position="137"/>
        <end position="171"/>
    </location>
</feature>
<evidence type="ECO:0000256" key="3">
    <source>
        <dbReference type="SAM" id="Phobius"/>
    </source>
</evidence>
<keyword evidence="5" id="KW-1185">Reference proteome</keyword>